<dbReference type="Gene3D" id="3.90.79.10">
    <property type="entry name" value="Nucleoside Triphosphate Pyrophosphohydrolase"/>
    <property type="match status" value="1"/>
</dbReference>
<dbReference type="PANTHER" id="PTHR43736:SF4">
    <property type="entry name" value="SLR1690 PROTEIN"/>
    <property type="match status" value="1"/>
</dbReference>
<gene>
    <name evidence="2" type="ORF">SAMN05661096_01913</name>
</gene>
<dbReference type="STRING" id="1028.SAMN05661096_01913"/>
<dbReference type="Gene3D" id="1.10.10.10">
    <property type="entry name" value="Winged helix-like DNA-binding domain superfamily/Winged helix DNA-binding domain"/>
    <property type="match status" value="1"/>
</dbReference>
<dbReference type="SUPFAM" id="SSF46785">
    <property type="entry name" value="Winged helix' DNA-binding domain"/>
    <property type="match status" value="1"/>
</dbReference>
<reference evidence="3" key="1">
    <citation type="submission" date="2017-04" db="EMBL/GenBank/DDBJ databases">
        <authorList>
            <person name="Varghese N."/>
            <person name="Submissions S."/>
        </authorList>
    </citation>
    <scope>NUCLEOTIDE SEQUENCE [LARGE SCALE GENOMIC DNA]</scope>
    <source>
        <strain evidence="3">DSM 4125</strain>
    </source>
</reference>
<organism evidence="2 3">
    <name type="scientific">Marivirga sericea</name>
    <dbReference type="NCBI Taxonomy" id="1028"/>
    <lineage>
        <taxon>Bacteria</taxon>
        <taxon>Pseudomonadati</taxon>
        <taxon>Bacteroidota</taxon>
        <taxon>Cytophagia</taxon>
        <taxon>Cytophagales</taxon>
        <taxon>Marivirgaceae</taxon>
        <taxon>Marivirga</taxon>
    </lineage>
</organism>
<protein>
    <submittedName>
        <fullName evidence="2">NUDIX domain-containing protein</fullName>
    </submittedName>
</protein>
<dbReference type="InterPro" id="IPR054105">
    <property type="entry name" value="WHD_NrtR"/>
</dbReference>
<dbReference type="InterPro" id="IPR036388">
    <property type="entry name" value="WH-like_DNA-bd_sf"/>
</dbReference>
<dbReference type="SUPFAM" id="SSF55811">
    <property type="entry name" value="Nudix"/>
    <property type="match status" value="1"/>
</dbReference>
<sequence>MSEFHYNPHISVDCVIFGFDDEKINILLIKRKQEGENVYALPGDLVQKGEDLDVAAARVLFELTSLENLYLEQFKTFGSPERTSDPVDVEWIKSIREHPEARVITVAYNSLVKTEDFDYRPSSFAEEVLWHPIEKPQKLGFDHNEIANTGWAMLREKIKREPVIAFSLLPEKFTLRQLQTLYEAIVGQELDKRNFRKRMLRNRFLVPMNEKETGVSHKPAQYYRFDDLVYKEEFAKDQWFLF</sequence>
<dbReference type="OrthoDB" id="9786141at2"/>
<dbReference type="InterPro" id="IPR036390">
    <property type="entry name" value="WH_DNA-bd_sf"/>
</dbReference>
<proteinExistence type="predicted"/>
<name>A0A1X7JPC4_9BACT</name>
<dbReference type="InterPro" id="IPR000086">
    <property type="entry name" value="NUDIX_hydrolase_dom"/>
</dbReference>
<dbReference type="PROSITE" id="PS51462">
    <property type="entry name" value="NUDIX"/>
    <property type="match status" value="1"/>
</dbReference>
<evidence type="ECO:0000259" key="1">
    <source>
        <dbReference type="PROSITE" id="PS51462"/>
    </source>
</evidence>
<accession>A0A1X7JPC4</accession>
<keyword evidence="3" id="KW-1185">Reference proteome</keyword>
<dbReference type="Pfam" id="PF21906">
    <property type="entry name" value="WHD_NrtR"/>
    <property type="match status" value="1"/>
</dbReference>
<dbReference type="EMBL" id="FXAW01000003">
    <property type="protein sequence ID" value="SMG29854.1"/>
    <property type="molecule type" value="Genomic_DNA"/>
</dbReference>
<feature type="domain" description="Nudix hydrolase" evidence="1">
    <location>
        <begin position="7"/>
        <end position="154"/>
    </location>
</feature>
<dbReference type="Proteomes" id="UP000193804">
    <property type="component" value="Unassembled WGS sequence"/>
</dbReference>
<dbReference type="AlphaFoldDB" id="A0A1X7JPC4"/>
<dbReference type="RefSeq" id="WP_085516822.1">
    <property type="nucleotide sequence ID" value="NZ_FXAW01000003.1"/>
</dbReference>
<dbReference type="Pfam" id="PF00293">
    <property type="entry name" value="NUDIX"/>
    <property type="match status" value="1"/>
</dbReference>
<dbReference type="InterPro" id="IPR015797">
    <property type="entry name" value="NUDIX_hydrolase-like_dom_sf"/>
</dbReference>
<dbReference type="CDD" id="cd18873">
    <property type="entry name" value="NUDIX_NadM_like"/>
    <property type="match status" value="1"/>
</dbReference>
<dbReference type="PANTHER" id="PTHR43736">
    <property type="entry name" value="ADP-RIBOSE PYROPHOSPHATASE"/>
    <property type="match status" value="1"/>
</dbReference>
<evidence type="ECO:0000313" key="3">
    <source>
        <dbReference type="Proteomes" id="UP000193804"/>
    </source>
</evidence>
<evidence type="ECO:0000313" key="2">
    <source>
        <dbReference type="EMBL" id="SMG29854.1"/>
    </source>
</evidence>